<evidence type="ECO:0000313" key="3">
    <source>
        <dbReference type="Proteomes" id="UP000182658"/>
    </source>
</evidence>
<feature type="region of interest" description="Disordered" evidence="1">
    <location>
        <begin position="624"/>
        <end position="730"/>
    </location>
</feature>
<feature type="compositionally biased region" description="Basic residues" evidence="1">
    <location>
        <begin position="143"/>
        <end position="152"/>
    </location>
</feature>
<dbReference type="InParanoid" id="A0A1J7J372"/>
<organism evidence="2 3">
    <name type="scientific">Coniochaeta ligniaria NRRL 30616</name>
    <dbReference type="NCBI Taxonomy" id="1408157"/>
    <lineage>
        <taxon>Eukaryota</taxon>
        <taxon>Fungi</taxon>
        <taxon>Dikarya</taxon>
        <taxon>Ascomycota</taxon>
        <taxon>Pezizomycotina</taxon>
        <taxon>Sordariomycetes</taxon>
        <taxon>Sordariomycetidae</taxon>
        <taxon>Coniochaetales</taxon>
        <taxon>Coniochaetaceae</taxon>
        <taxon>Coniochaeta</taxon>
    </lineage>
</organism>
<name>A0A1J7J372_9PEZI</name>
<feature type="compositionally biased region" description="Acidic residues" evidence="1">
    <location>
        <begin position="693"/>
        <end position="712"/>
    </location>
</feature>
<evidence type="ECO:0008006" key="4">
    <source>
        <dbReference type="Google" id="ProtNLM"/>
    </source>
</evidence>
<dbReference type="PANTHER" id="PTHR34755:SF4">
    <property type="entry name" value="F-BOX DOMAIN-CONTAINING PROTEIN"/>
    <property type="match status" value="1"/>
</dbReference>
<dbReference type="EMBL" id="KV875099">
    <property type="protein sequence ID" value="OIW27737.1"/>
    <property type="molecule type" value="Genomic_DNA"/>
</dbReference>
<sequence>MKPATHTTPKRQLPVRAARNKISPATPAPPRPGGRVTRSSNTAPVTPSSSGSVTKRAASPELTTANKRTRRQRPKSGHYEESSDESSNEDDQESDPHSSSSSDTDDDDQPLLSPTTNKRPSRTMPAVSKARKSKGSTALTKRAPTKTSKKARPNVSSSNVSKLSVSAQPREASSPPMIPDWKRLPYYVLLHIFECAAGTPSSSSARWLVDTSLVCRAFTEPALTALYRRPPLLMLQMAHGFADLLSKPPAETSFNYRQKVECLEIEAGVIAAKTFRGRRLDFKILFGNAPRLNEVYVWHEKDQEPYRELDKNIKWTYPADMYLALGVAFLKGAREGEFSLVPASGTASIPKLQGWMWSSRMLTGFPLEKLRELHKFAAFQKLRKLALTNFQLPSLKAKDLEDPEIVQADAQTIDNLVQSIAVLPDLRHLTVECSTAVKGQFLSALPKSIEHLELINCWDVKADHMADYLLSHGSGLRHLTLHHCQSLSLAFLPVLAKACPRLESLRMNLTYYNHHAFYRDSDPDYDILLTADQVPTWPATLRHLDLKNLRKWDKPAAEAFFQSLLDSAPNLPALRHVEIKAMLDIPFRERSQLRDKWEAKLKQVFLRKWVDPLPHFTLRPLPQLAAAPPETPKGSNHKRKRGSGGGRDTANEGTSPPRRSGRIAILPSGTPSRASSTGRDMRDKAARPTYAEPDTDDDMTADDEDETDESDQSDQSQRGPAGDEEGSTFIQGLCDVVDIRFDNQKPVENQFRMEDFLDDGSNDPTDDDWDEDNESDHGYAW</sequence>
<dbReference type="InterPro" id="IPR032675">
    <property type="entry name" value="LRR_dom_sf"/>
</dbReference>
<reference evidence="2 3" key="1">
    <citation type="submission" date="2016-10" db="EMBL/GenBank/DDBJ databases">
        <title>Draft genome sequence of Coniochaeta ligniaria NRRL30616, a lignocellulolytic fungus for bioabatement of inhibitors in plant biomass hydrolysates.</title>
        <authorList>
            <consortium name="DOE Joint Genome Institute"/>
            <person name="Jimenez D.J."/>
            <person name="Hector R.E."/>
            <person name="Riley R."/>
            <person name="Sun H."/>
            <person name="Grigoriev I.V."/>
            <person name="Van Elsas J.D."/>
            <person name="Nichols N.N."/>
        </authorList>
    </citation>
    <scope>NUCLEOTIDE SEQUENCE [LARGE SCALE GENOMIC DNA]</scope>
    <source>
        <strain evidence="2 3">NRRL 30616</strain>
    </source>
</reference>
<dbReference type="InterPro" id="IPR052109">
    <property type="entry name" value="SRRM_Domain-Containing"/>
</dbReference>
<keyword evidence="3" id="KW-1185">Reference proteome</keyword>
<feature type="region of interest" description="Disordered" evidence="1">
    <location>
        <begin position="750"/>
        <end position="781"/>
    </location>
</feature>
<dbReference type="PANTHER" id="PTHR34755">
    <property type="entry name" value="SERINE/ARGININE REPETITIVE MATRIX PROTEIN 3-RELATED"/>
    <property type="match status" value="1"/>
</dbReference>
<feature type="compositionally biased region" description="Polar residues" evidence="1">
    <location>
        <begin position="669"/>
        <end position="678"/>
    </location>
</feature>
<dbReference type="AlphaFoldDB" id="A0A1J7J372"/>
<proteinExistence type="predicted"/>
<gene>
    <name evidence="2" type="ORF">CONLIGDRAFT_448706</name>
</gene>
<dbReference type="STRING" id="1408157.A0A1J7J372"/>
<feature type="compositionally biased region" description="Low complexity" evidence="1">
    <location>
        <begin position="154"/>
        <end position="166"/>
    </location>
</feature>
<evidence type="ECO:0000313" key="2">
    <source>
        <dbReference type="EMBL" id="OIW27737.1"/>
    </source>
</evidence>
<feature type="compositionally biased region" description="Basic residues" evidence="1">
    <location>
        <begin position="67"/>
        <end position="76"/>
    </location>
</feature>
<protein>
    <recommendedName>
        <fullName evidence="4">F-box domain-containing protein</fullName>
    </recommendedName>
</protein>
<dbReference type="Proteomes" id="UP000182658">
    <property type="component" value="Unassembled WGS sequence"/>
</dbReference>
<dbReference type="SUPFAM" id="SSF52047">
    <property type="entry name" value="RNI-like"/>
    <property type="match status" value="1"/>
</dbReference>
<feature type="compositionally biased region" description="Polar residues" evidence="1">
    <location>
        <begin position="38"/>
        <end position="53"/>
    </location>
</feature>
<feature type="region of interest" description="Disordered" evidence="1">
    <location>
        <begin position="1"/>
        <end position="174"/>
    </location>
</feature>
<feature type="compositionally biased region" description="Acidic residues" evidence="1">
    <location>
        <begin position="82"/>
        <end position="93"/>
    </location>
</feature>
<dbReference type="OrthoDB" id="5395390at2759"/>
<evidence type="ECO:0000256" key="1">
    <source>
        <dbReference type="SAM" id="MobiDB-lite"/>
    </source>
</evidence>
<dbReference type="Gene3D" id="3.80.10.10">
    <property type="entry name" value="Ribonuclease Inhibitor"/>
    <property type="match status" value="1"/>
</dbReference>
<accession>A0A1J7J372</accession>
<feature type="compositionally biased region" description="Acidic residues" evidence="1">
    <location>
        <begin position="756"/>
        <end position="774"/>
    </location>
</feature>